<dbReference type="PROSITE" id="PS50885">
    <property type="entry name" value="HAMP"/>
    <property type="match status" value="1"/>
</dbReference>
<dbReference type="Pfam" id="PF02518">
    <property type="entry name" value="HATPase_c"/>
    <property type="match status" value="1"/>
</dbReference>
<dbReference type="InterPro" id="IPR004358">
    <property type="entry name" value="Sig_transdc_His_kin-like_C"/>
</dbReference>
<feature type="region of interest" description="Disordered" evidence="11">
    <location>
        <begin position="477"/>
        <end position="501"/>
    </location>
</feature>
<dbReference type="AlphaFoldDB" id="A0A518H4Q9"/>
<organism evidence="14 15">
    <name type="scientific">Tautonia plasticadhaerens</name>
    <dbReference type="NCBI Taxonomy" id="2527974"/>
    <lineage>
        <taxon>Bacteria</taxon>
        <taxon>Pseudomonadati</taxon>
        <taxon>Planctomycetota</taxon>
        <taxon>Planctomycetia</taxon>
        <taxon>Isosphaerales</taxon>
        <taxon>Isosphaeraceae</taxon>
        <taxon>Tautonia</taxon>
    </lineage>
</organism>
<evidence type="ECO:0000259" key="12">
    <source>
        <dbReference type="PROSITE" id="PS50109"/>
    </source>
</evidence>
<evidence type="ECO:0000256" key="3">
    <source>
        <dbReference type="ARBA" id="ARBA00012438"/>
    </source>
</evidence>
<dbReference type="Pfam" id="PF00672">
    <property type="entry name" value="HAMP"/>
    <property type="match status" value="1"/>
</dbReference>
<evidence type="ECO:0000313" key="14">
    <source>
        <dbReference type="EMBL" id="QDV35824.1"/>
    </source>
</evidence>
<dbReference type="SUPFAM" id="SSF158472">
    <property type="entry name" value="HAMP domain-like"/>
    <property type="match status" value="1"/>
</dbReference>
<evidence type="ECO:0000256" key="6">
    <source>
        <dbReference type="ARBA" id="ARBA00022692"/>
    </source>
</evidence>
<dbReference type="EC" id="2.7.13.3" evidence="3"/>
<proteinExistence type="predicted"/>
<dbReference type="GO" id="GO:0000155">
    <property type="term" value="F:phosphorelay sensor kinase activity"/>
    <property type="evidence" value="ECO:0007669"/>
    <property type="project" value="InterPro"/>
</dbReference>
<evidence type="ECO:0000256" key="4">
    <source>
        <dbReference type="ARBA" id="ARBA00022553"/>
    </source>
</evidence>
<feature type="domain" description="Histidine kinase" evidence="12">
    <location>
        <begin position="265"/>
        <end position="482"/>
    </location>
</feature>
<gene>
    <name evidence="14" type="primary">cusS_1</name>
    <name evidence="14" type="ORF">ElP_37320</name>
</gene>
<sequence length="501" mass="53642">MSLATRLSAFLLAALGVVLLVFSCSIYVAARAYLDRQLDERLEAALDTLEASVDIEPGGLEWEPDERRITLGVDPGIEQVRWAVLDGRGRPVDRSENAGPDAFPPPGSAPAFSGGHEDSSVFLVGDGWRMAGRRLRLEELLRSGRGHPEDDLPDDDVEYARLVLIAGLSPSPARATLGGLGLCLGGMSAATWLACAALGRVLARRALRPIARMVRSARALDPSDPGWSLHRPGTGDELDELASAFNDLLGRLREAFERQRRFAGDASHQLRTPLSGMLGQLDVALRRDRSAEEYRRVLGVVRDEAARLGRIVEVLLFLARSDHDATSPGARPVDLGSWLPDHLGGRWADHPRAADLRVGPAPGPIPPVLANPELLAQCVDNLVDNALKYSEPGSEVRLELGREGGAVTLSVVDLGCGLEPGEESRIFEPFYRSELARRRGKPGVGLGLAVARRIAGRLGGTLEASGAPGRGSRFLLRLPGSRPSTTPERGGMPAEVPGALP</sequence>
<dbReference type="InterPro" id="IPR003660">
    <property type="entry name" value="HAMP_dom"/>
</dbReference>
<keyword evidence="10" id="KW-0472">Membrane</keyword>
<keyword evidence="15" id="KW-1185">Reference proteome</keyword>
<dbReference type="SUPFAM" id="SSF55874">
    <property type="entry name" value="ATPase domain of HSP90 chaperone/DNA topoisomerase II/histidine kinase"/>
    <property type="match status" value="1"/>
</dbReference>
<protein>
    <recommendedName>
        <fullName evidence="3">histidine kinase</fullName>
        <ecNumber evidence="3">2.7.13.3</ecNumber>
    </recommendedName>
</protein>
<dbReference type="SMART" id="SM00304">
    <property type="entry name" value="HAMP"/>
    <property type="match status" value="1"/>
</dbReference>
<keyword evidence="5 14" id="KW-0808">Transferase</keyword>
<dbReference type="EMBL" id="CP036426">
    <property type="protein sequence ID" value="QDV35824.1"/>
    <property type="molecule type" value="Genomic_DNA"/>
</dbReference>
<dbReference type="InterPro" id="IPR003594">
    <property type="entry name" value="HATPase_dom"/>
</dbReference>
<dbReference type="SUPFAM" id="SSF47384">
    <property type="entry name" value="Homodimeric domain of signal transducing histidine kinase"/>
    <property type="match status" value="1"/>
</dbReference>
<dbReference type="SMART" id="SM00387">
    <property type="entry name" value="HATPase_c"/>
    <property type="match status" value="1"/>
</dbReference>
<dbReference type="InterPro" id="IPR036890">
    <property type="entry name" value="HATPase_C_sf"/>
</dbReference>
<dbReference type="Gene3D" id="6.10.340.10">
    <property type="match status" value="1"/>
</dbReference>
<keyword evidence="8" id="KW-1133">Transmembrane helix</keyword>
<comment type="catalytic activity">
    <reaction evidence="1">
        <text>ATP + protein L-histidine = ADP + protein N-phospho-L-histidine.</text>
        <dbReference type="EC" id="2.7.13.3"/>
    </reaction>
</comment>
<evidence type="ECO:0000256" key="9">
    <source>
        <dbReference type="ARBA" id="ARBA00023012"/>
    </source>
</evidence>
<dbReference type="InterPro" id="IPR005467">
    <property type="entry name" value="His_kinase_dom"/>
</dbReference>
<accession>A0A518H4Q9</accession>
<dbReference type="CDD" id="cd06225">
    <property type="entry name" value="HAMP"/>
    <property type="match status" value="1"/>
</dbReference>
<dbReference type="PRINTS" id="PR00344">
    <property type="entry name" value="BCTRLSENSOR"/>
</dbReference>
<keyword evidence="7 14" id="KW-0418">Kinase</keyword>
<evidence type="ECO:0000256" key="5">
    <source>
        <dbReference type="ARBA" id="ARBA00022679"/>
    </source>
</evidence>
<keyword evidence="9" id="KW-0902">Two-component regulatory system</keyword>
<dbReference type="InterPro" id="IPR003661">
    <property type="entry name" value="HisK_dim/P_dom"/>
</dbReference>
<dbReference type="PROSITE" id="PS51257">
    <property type="entry name" value="PROKAR_LIPOPROTEIN"/>
    <property type="match status" value="1"/>
</dbReference>
<dbReference type="PANTHER" id="PTHR45436">
    <property type="entry name" value="SENSOR HISTIDINE KINASE YKOH"/>
    <property type="match status" value="1"/>
</dbReference>
<evidence type="ECO:0000256" key="10">
    <source>
        <dbReference type="ARBA" id="ARBA00023136"/>
    </source>
</evidence>
<evidence type="ECO:0000259" key="13">
    <source>
        <dbReference type="PROSITE" id="PS50885"/>
    </source>
</evidence>
<evidence type="ECO:0000256" key="8">
    <source>
        <dbReference type="ARBA" id="ARBA00022989"/>
    </source>
</evidence>
<dbReference type="RefSeq" id="WP_145271673.1">
    <property type="nucleotide sequence ID" value="NZ_CP036426.1"/>
</dbReference>
<dbReference type="SMART" id="SM00388">
    <property type="entry name" value="HisKA"/>
    <property type="match status" value="1"/>
</dbReference>
<reference evidence="14 15" key="1">
    <citation type="submission" date="2019-02" db="EMBL/GenBank/DDBJ databases">
        <title>Deep-cultivation of Planctomycetes and their phenomic and genomic characterization uncovers novel biology.</title>
        <authorList>
            <person name="Wiegand S."/>
            <person name="Jogler M."/>
            <person name="Boedeker C."/>
            <person name="Pinto D."/>
            <person name="Vollmers J."/>
            <person name="Rivas-Marin E."/>
            <person name="Kohn T."/>
            <person name="Peeters S.H."/>
            <person name="Heuer A."/>
            <person name="Rast P."/>
            <person name="Oberbeckmann S."/>
            <person name="Bunk B."/>
            <person name="Jeske O."/>
            <person name="Meyerdierks A."/>
            <person name="Storesund J.E."/>
            <person name="Kallscheuer N."/>
            <person name="Luecker S."/>
            <person name="Lage O.M."/>
            <person name="Pohl T."/>
            <person name="Merkel B.J."/>
            <person name="Hornburger P."/>
            <person name="Mueller R.-W."/>
            <person name="Bruemmer F."/>
            <person name="Labrenz M."/>
            <person name="Spormann A.M."/>
            <person name="Op den Camp H."/>
            <person name="Overmann J."/>
            <person name="Amann R."/>
            <person name="Jetten M.S.M."/>
            <person name="Mascher T."/>
            <person name="Medema M.H."/>
            <person name="Devos D.P."/>
            <person name="Kaster A.-K."/>
            <person name="Ovreas L."/>
            <person name="Rohde M."/>
            <person name="Galperin M.Y."/>
            <person name="Jogler C."/>
        </authorList>
    </citation>
    <scope>NUCLEOTIDE SEQUENCE [LARGE SCALE GENOMIC DNA]</scope>
    <source>
        <strain evidence="14 15">ElP</strain>
    </source>
</reference>
<keyword evidence="4" id="KW-0597">Phosphoprotein</keyword>
<dbReference type="InterPro" id="IPR036097">
    <property type="entry name" value="HisK_dim/P_sf"/>
</dbReference>
<dbReference type="Gene3D" id="1.10.287.130">
    <property type="match status" value="1"/>
</dbReference>
<dbReference type="Proteomes" id="UP000317835">
    <property type="component" value="Chromosome"/>
</dbReference>
<dbReference type="OrthoDB" id="9786919at2"/>
<dbReference type="Gene3D" id="3.30.565.10">
    <property type="entry name" value="Histidine kinase-like ATPase, C-terminal domain"/>
    <property type="match status" value="1"/>
</dbReference>
<dbReference type="PROSITE" id="PS50109">
    <property type="entry name" value="HIS_KIN"/>
    <property type="match status" value="1"/>
</dbReference>
<dbReference type="Pfam" id="PF00512">
    <property type="entry name" value="HisKA"/>
    <property type="match status" value="1"/>
</dbReference>
<evidence type="ECO:0000256" key="2">
    <source>
        <dbReference type="ARBA" id="ARBA00004370"/>
    </source>
</evidence>
<evidence type="ECO:0000256" key="1">
    <source>
        <dbReference type="ARBA" id="ARBA00000085"/>
    </source>
</evidence>
<comment type="subcellular location">
    <subcellularLocation>
        <location evidence="2">Membrane</location>
    </subcellularLocation>
</comment>
<feature type="domain" description="HAMP" evidence="13">
    <location>
        <begin position="204"/>
        <end position="257"/>
    </location>
</feature>
<dbReference type="CDD" id="cd00082">
    <property type="entry name" value="HisKA"/>
    <property type="match status" value="1"/>
</dbReference>
<dbReference type="InterPro" id="IPR050428">
    <property type="entry name" value="TCS_sensor_his_kinase"/>
</dbReference>
<name>A0A518H4Q9_9BACT</name>
<evidence type="ECO:0000256" key="11">
    <source>
        <dbReference type="SAM" id="MobiDB-lite"/>
    </source>
</evidence>
<dbReference type="KEGG" id="tpla:ElP_37320"/>
<evidence type="ECO:0000313" key="15">
    <source>
        <dbReference type="Proteomes" id="UP000317835"/>
    </source>
</evidence>
<dbReference type="CDD" id="cd00075">
    <property type="entry name" value="HATPase"/>
    <property type="match status" value="1"/>
</dbReference>
<dbReference type="GO" id="GO:0005886">
    <property type="term" value="C:plasma membrane"/>
    <property type="evidence" value="ECO:0007669"/>
    <property type="project" value="TreeGrafter"/>
</dbReference>
<keyword evidence="6" id="KW-0812">Transmembrane</keyword>
<evidence type="ECO:0000256" key="7">
    <source>
        <dbReference type="ARBA" id="ARBA00022777"/>
    </source>
</evidence>
<dbReference type="PANTHER" id="PTHR45436:SF16">
    <property type="entry name" value="HISTIDINE KINASE"/>
    <property type="match status" value="1"/>
</dbReference>